<dbReference type="GO" id="GO:0071949">
    <property type="term" value="F:FAD binding"/>
    <property type="evidence" value="ECO:0007669"/>
    <property type="project" value="InterPro"/>
</dbReference>
<evidence type="ECO:0000313" key="8">
    <source>
        <dbReference type="Proteomes" id="UP000652219"/>
    </source>
</evidence>
<evidence type="ECO:0000256" key="2">
    <source>
        <dbReference type="ARBA" id="ARBA00005466"/>
    </source>
</evidence>
<dbReference type="InterPro" id="IPR036318">
    <property type="entry name" value="FAD-bd_PCMH-like_sf"/>
</dbReference>
<keyword evidence="5" id="KW-0560">Oxidoreductase</keyword>
<dbReference type="InterPro" id="IPR012951">
    <property type="entry name" value="BBE"/>
</dbReference>
<feature type="domain" description="FAD-binding PCMH-type" evidence="6">
    <location>
        <begin position="48"/>
        <end position="214"/>
    </location>
</feature>
<sequence>MAAITEHMLASLQKGQSEAGATPIEVLLPGSPEYAERRKLRDGALGFEHVRPACIAVPRDGAEVAALVRWANDVGIKFTVRGGGNDFWARSIAHDALAIDMREINSVDVSADRRTAVIGGGVIARDLIIKLDELDLMTPTGNTWIIGYAGWMSNGGYGPLTHSYGMGIEQVLGAQLMNAKGEQVVADEEMLEGVRGVCGHLGVITSLTIKVYPKHDPLGGALIVESSNLRKTITSYLEAAPRLPMPKELTVHHFVGYQPQLKSKVFMILWTWTGPNVEEGQAVLQAWKDNAPPILNCAVELLPEKVRQARPPIPCPHLKGGQRNCFLARLPTAEEGDEITAAILDAADAMPEVYGPNIAWGGMVDINPAAMPPNCFVDKSHSYFSSSYGYPTDDVAEAVDSWGRSLIGRLRSLGVEDVLDRGYPATHAPGELSAEDLYGEKWSRVKELKAKYDPTNVFSHAYPKIEL</sequence>
<dbReference type="InterPro" id="IPR050416">
    <property type="entry name" value="FAD-linked_Oxidoreductase"/>
</dbReference>
<dbReference type="InterPro" id="IPR016167">
    <property type="entry name" value="FAD-bd_PCMH_sub1"/>
</dbReference>
<protein>
    <submittedName>
        <fullName evidence="7">D-lactate dehydrogenase</fullName>
    </submittedName>
</protein>
<comment type="caution">
    <text evidence="7">The sequence shown here is derived from an EMBL/GenBank/DDBJ whole genome shotgun (WGS) entry which is preliminary data.</text>
</comment>
<dbReference type="Proteomes" id="UP000652219">
    <property type="component" value="Unassembled WGS sequence"/>
</dbReference>
<reference evidence="7 8" key="1">
    <citation type="journal article" date="2020" name="Phytopathology">
        <title>Genome Sequence Resources of Colletotrichum truncatum, C. plurivorum, C. musicola, and C. sojae: Four Species Pathogenic to Soybean (Glycine max).</title>
        <authorList>
            <person name="Rogerio F."/>
            <person name="Boufleur T.R."/>
            <person name="Ciampi-Guillardi M."/>
            <person name="Sukno S.A."/>
            <person name="Thon M.R."/>
            <person name="Massola Junior N.S."/>
            <person name="Baroncelli R."/>
        </authorList>
    </citation>
    <scope>NUCLEOTIDE SEQUENCE [LARGE SCALE GENOMIC DNA]</scope>
    <source>
        <strain evidence="7 8">LFN0009</strain>
    </source>
</reference>
<dbReference type="Gene3D" id="3.30.43.10">
    <property type="entry name" value="Uridine Diphospho-n-acetylenolpyruvylglucosamine Reductase, domain 2"/>
    <property type="match status" value="1"/>
</dbReference>
<comment type="similarity">
    <text evidence="2">Belongs to the oxygen-dependent FAD-linked oxidoreductase family.</text>
</comment>
<comment type="cofactor">
    <cofactor evidence="1">
        <name>FAD</name>
        <dbReference type="ChEBI" id="CHEBI:57692"/>
    </cofactor>
</comment>
<dbReference type="Pfam" id="PF08031">
    <property type="entry name" value="BBE"/>
    <property type="match status" value="1"/>
</dbReference>
<dbReference type="SUPFAM" id="SSF56176">
    <property type="entry name" value="FAD-binding/transporter-associated domain-like"/>
    <property type="match status" value="1"/>
</dbReference>
<evidence type="ECO:0000256" key="1">
    <source>
        <dbReference type="ARBA" id="ARBA00001974"/>
    </source>
</evidence>
<evidence type="ECO:0000256" key="5">
    <source>
        <dbReference type="ARBA" id="ARBA00023002"/>
    </source>
</evidence>
<keyword evidence="8" id="KW-1185">Reference proteome</keyword>
<evidence type="ECO:0000259" key="6">
    <source>
        <dbReference type="PROSITE" id="PS51387"/>
    </source>
</evidence>
<dbReference type="EMBL" id="WIGN01000003">
    <property type="protein sequence ID" value="KAF6821061.1"/>
    <property type="molecule type" value="Genomic_DNA"/>
</dbReference>
<evidence type="ECO:0000256" key="3">
    <source>
        <dbReference type="ARBA" id="ARBA00022630"/>
    </source>
</evidence>
<dbReference type="AlphaFoldDB" id="A0A8H6JYA4"/>
<organism evidence="7 8">
    <name type="scientific">Colletotrichum sojae</name>
    <dbReference type="NCBI Taxonomy" id="2175907"/>
    <lineage>
        <taxon>Eukaryota</taxon>
        <taxon>Fungi</taxon>
        <taxon>Dikarya</taxon>
        <taxon>Ascomycota</taxon>
        <taxon>Pezizomycotina</taxon>
        <taxon>Sordariomycetes</taxon>
        <taxon>Hypocreomycetidae</taxon>
        <taxon>Glomerellales</taxon>
        <taxon>Glomerellaceae</taxon>
        <taxon>Colletotrichum</taxon>
        <taxon>Colletotrichum orchidearum species complex</taxon>
    </lineage>
</organism>
<dbReference type="PANTHER" id="PTHR42973">
    <property type="entry name" value="BINDING OXIDOREDUCTASE, PUTATIVE (AFU_ORTHOLOGUE AFUA_1G17690)-RELATED"/>
    <property type="match status" value="1"/>
</dbReference>
<keyword evidence="3" id="KW-0285">Flavoprotein</keyword>
<dbReference type="InterPro" id="IPR006094">
    <property type="entry name" value="Oxid_FAD_bind_N"/>
</dbReference>
<dbReference type="PROSITE" id="PS51387">
    <property type="entry name" value="FAD_PCMH"/>
    <property type="match status" value="1"/>
</dbReference>
<name>A0A8H6JYA4_9PEZI</name>
<dbReference type="Gene3D" id="3.30.465.10">
    <property type="match status" value="1"/>
</dbReference>
<dbReference type="PANTHER" id="PTHR42973:SF39">
    <property type="entry name" value="FAD-BINDING PCMH-TYPE DOMAIN-CONTAINING PROTEIN"/>
    <property type="match status" value="1"/>
</dbReference>
<dbReference type="Gene3D" id="3.40.462.20">
    <property type="match status" value="1"/>
</dbReference>
<gene>
    <name evidence="7" type="ORF">CSOJ01_00496</name>
</gene>
<keyword evidence="4" id="KW-0274">FAD</keyword>
<dbReference type="InterPro" id="IPR016169">
    <property type="entry name" value="FAD-bd_PCMH_sub2"/>
</dbReference>
<accession>A0A8H6JYA4</accession>
<dbReference type="GO" id="GO:0016491">
    <property type="term" value="F:oxidoreductase activity"/>
    <property type="evidence" value="ECO:0007669"/>
    <property type="project" value="UniProtKB-KW"/>
</dbReference>
<proteinExistence type="inferred from homology"/>
<dbReference type="Pfam" id="PF01565">
    <property type="entry name" value="FAD_binding_4"/>
    <property type="match status" value="1"/>
</dbReference>
<evidence type="ECO:0000313" key="7">
    <source>
        <dbReference type="EMBL" id="KAF6821061.1"/>
    </source>
</evidence>
<evidence type="ECO:0000256" key="4">
    <source>
        <dbReference type="ARBA" id="ARBA00022827"/>
    </source>
</evidence>
<dbReference type="InterPro" id="IPR016166">
    <property type="entry name" value="FAD-bd_PCMH"/>
</dbReference>